<name>A0ACC2ASR3_DIPCM</name>
<dbReference type="Proteomes" id="UP001162992">
    <property type="component" value="Chromosome 19"/>
</dbReference>
<reference evidence="2" key="1">
    <citation type="journal article" date="2024" name="Proc. Natl. Acad. Sci. U.S.A.">
        <title>Extraordinary preservation of gene collinearity over three hundred million years revealed in homosporous lycophytes.</title>
        <authorList>
            <person name="Li C."/>
            <person name="Wickell D."/>
            <person name="Kuo L.Y."/>
            <person name="Chen X."/>
            <person name="Nie B."/>
            <person name="Liao X."/>
            <person name="Peng D."/>
            <person name="Ji J."/>
            <person name="Jenkins J."/>
            <person name="Williams M."/>
            <person name="Shu S."/>
            <person name="Plott C."/>
            <person name="Barry K."/>
            <person name="Rajasekar S."/>
            <person name="Grimwood J."/>
            <person name="Han X."/>
            <person name="Sun S."/>
            <person name="Hou Z."/>
            <person name="He W."/>
            <person name="Dai G."/>
            <person name="Sun C."/>
            <person name="Schmutz J."/>
            <person name="Leebens-Mack J.H."/>
            <person name="Li F.W."/>
            <person name="Wang L."/>
        </authorList>
    </citation>
    <scope>NUCLEOTIDE SEQUENCE [LARGE SCALE GENOMIC DNA]</scope>
    <source>
        <strain evidence="2">cv. PW_Plant_1</strain>
    </source>
</reference>
<proteinExistence type="predicted"/>
<accession>A0ACC2ASR3</accession>
<comment type="caution">
    <text evidence="1">The sequence shown here is derived from an EMBL/GenBank/DDBJ whole genome shotgun (WGS) entry which is preliminary data.</text>
</comment>
<gene>
    <name evidence="1" type="ORF">O6H91_19G011600</name>
</gene>
<evidence type="ECO:0000313" key="1">
    <source>
        <dbReference type="EMBL" id="KAJ7520581.1"/>
    </source>
</evidence>
<keyword evidence="2" id="KW-1185">Reference proteome</keyword>
<protein>
    <submittedName>
        <fullName evidence="1">Uncharacterized protein</fullName>
    </submittedName>
</protein>
<dbReference type="EMBL" id="CM055110">
    <property type="protein sequence ID" value="KAJ7520581.1"/>
    <property type="molecule type" value="Genomic_DNA"/>
</dbReference>
<evidence type="ECO:0000313" key="2">
    <source>
        <dbReference type="Proteomes" id="UP001162992"/>
    </source>
</evidence>
<sequence>MRKLFQRKMSRRCSNAEKRKLLAQKYQAAMMISHKKPMGSDTSHGKSKLCQRKHPRRRAFTKIWLSSFHMFMRTSHKSTMLSLQESLVLDPMKLVWEVLTIHAILQIV</sequence>
<organism evidence="1 2">
    <name type="scientific">Diphasiastrum complanatum</name>
    <name type="common">Issler's clubmoss</name>
    <name type="synonym">Lycopodium complanatum</name>
    <dbReference type="NCBI Taxonomy" id="34168"/>
    <lineage>
        <taxon>Eukaryota</taxon>
        <taxon>Viridiplantae</taxon>
        <taxon>Streptophyta</taxon>
        <taxon>Embryophyta</taxon>
        <taxon>Tracheophyta</taxon>
        <taxon>Lycopodiopsida</taxon>
        <taxon>Lycopodiales</taxon>
        <taxon>Lycopodiaceae</taxon>
        <taxon>Lycopodioideae</taxon>
        <taxon>Diphasiastrum</taxon>
    </lineage>
</organism>